<dbReference type="AlphaFoldDB" id="A0A5N5SXK2"/>
<feature type="compositionally biased region" description="Basic residues" evidence="1">
    <location>
        <begin position="54"/>
        <end position="64"/>
    </location>
</feature>
<evidence type="ECO:0000256" key="1">
    <source>
        <dbReference type="SAM" id="MobiDB-lite"/>
    </source>
</evidence>
<feature type="compositionally biased region" description="Basic and acidic residues" evidence="1">
    <location>
        <begin position="99"/>
        <end position="121"/>
    </location>
</feature>
<gene>
    <name evidence="2" type="ORF">Anas_03509</name>
</gene>
<feature type="region of interest" description="Disordered" evidence="1">
    <location>
        <begin position="1"/>
        <end position="128"/>
    </location>
</feature>
<sequence>MEKEYLIDVTPKPATTPKKKTTLGHKKRAQNVSEKGKQRKAMKEHSQSSGGVKTPHRNKQRKPKTSITATTKNVKKTNKSRKYPKKYNAQKHSIKKSPRQRDRKTLDKKREKREKLKEKRENKKKVRN</sequence>
<accession>A0A5N5SXK2</accession>
<dbReference type="EMBL" id="SEYY01018830">
    <property type="protein sequence ID" value="KAB7498944.1"/>
    <property type="molecule type" value="Genomic_DNA"/>
</dbReference>
<evidence type="ECO:0000313" key="3">
    <source>
        <dbReference type="Proteomes" id="UP000326759"/>
    </source>
</evidence>
<name>A0A5N5SXK2_9CRUS</name>
<reference evidence="2 3" key="1">
    <citation type="journal article" date="2019" name="PLoS Biol.">
        <title>Sex chromosomes control vertical transmission of feminizing Wolbachia symbionts in an isopod.</title>
        <authorList>
            <person name="Becking T."/>
            <person name="Chebbi M.A."/>
            <person name="Giraud I."/>
            <person name="Moumen B."/>
            <person name="Laverre T."/>
            <person name="Caubet Y."/>
            <person name="Peccoud J."/>
            <person name="Gilbert C."/>
            <person name="Cordaux R."/>
        </authorList>
    </citation>
    <scope>NUCLEOTIDE SEQUENCE [LARGE SCALE GENOMIC DNA]</scope>
    <source>
        <strain evidence="2">ANa2</strain>
        <tissue evidence="2">Whole body excluding digestive tract and cuticle</tissue>
    </source>
</reference>
<proteinExistence type="predicted"/>
<protein>
    <submittedName>
        <fullName evidence="2">Uncharacterized protein</fullName>
    </submittedName>
</protein>
<evidence type="ECO:0000313" key="2">
    <source>
        <dbReference type="EMBL" id="KAB7498944.1"/>
    </source>
</evidence>
<feature type="compositionally biased region" description="Basic residues" evidence="1">
    <location>
        <begin position="73"/>
        <end position="98"/>
    </location>
</feature>
<dbReference type="OrthoDB" id="10543712at2759"/>
<organism evidence="2 3">
    <name type="scientific">Armadillidium nasatum</name>
    <dbReference type="NCBI Taxonomy" id="96803"/>
    <lineage>
        <taxon>Eukaryota</taxon>
        <taxon>Metazoa</taxon>
        <taxon>Ecdysozoa</taxon>
        <taxon>Arthropoda</taxon>
        <taxon>Crustacea</taxon>
        <taxon>Multicrustacea</taxon>
        <taxon>Malacostraca</taxon>
        <taxon>Eumalacostraca</taxon>
        <taxon>Peracarida</taxon>
        <taxon>Isopoda</taxon>
        <taxon>Oniscidea</taxon>
        <taxon>Crinocheta</taxon>
        <taxon>Armadillidiidae</taxon>
        <taxon>Armadillidium</taxon>
    </lineage>
</organism>
<comment type="caution">
    <text evidence="2">The sequence shown here is derived from an EMBL/GenBank/DDBJ whole genome shotgun (WGS) entry which is preliminary data.</text>
</comment>
<dbReference type="Proteomes" id="UP000326759">
    <property type="component" value="Unassembled WGS sequence"/>
</dbReference>
<keyword evidence="3" id="KW-1185">Reference proteome</keyword>
<feature type="compositionally biased region" description="Basic residues" evidence="1">
    <location>
        <begin position="17"/>
        <end position="29"/>
    </location>
</feature>